<evidence type="ECO:0008006" key="3">
    <source>
        <dbReference type="Google" id="ProtNLM"/>
    </source>
</evidence>
<dbReference type="Proteomes" id="UP000295680">
    <property type="component" value="Unassembled WGS sequence"/>
</dbReference>
<evidence type="ECO:0000313" key="2">
    <source>
        <dbReference type="Proteomes" id="UP000295680"/>
    </source>
</evidence>
<sequence length="166" mass="18517">MDLTALREWCDARLADVFIPNPFDLTVFCERLGARRGRPILLIPMSMGAPSPSGMWICGELRDYIVYEQATTPLHQTHIALHEIGHLLCGHESASRLDDSHLARLFPTLDPVMVRRVLGRTGYPTDEELEAEMLACLILERAARPGTPAALDRSTAEALRRLESSL</sequence>
<name>A0A4R2IZ36_9PSEU</name>
<gene>
    <name evidence="1" type="ORF">EV192_114126</name>
</gene>
<dbReference type="RefSeq" id="WP_207926759.1">
    <property type="nucleotide sequence ID" value="NZ_SLWS01000014.1"/>
</dbReference>
<dbReference type="AlphaFoldDB" id="A0A4R2IZ36"/>
<reference evidence="1 2" key="1">
    <citation type="submission" date="2019-03" db="EMBL/GenBank/DDBJ databases">
        <title>Genomic Encyclopedia of Type Strains, Phase IV (KMG-IV): sequencing the most valuable type-strain genomes for metagenomic binning, comparative biology and taxonomic classification.</title>
        <authorList>
            <person name="Goeker M."/>
        </authorList>
    </citation>
    <scope>NUCLEOTIDE SEQUENCE [LARGE SCALE GENOMIC DNA]</scope>
    <source>
        <strain evidence="1 2">DSM 45934</strain>
    </source>
</reference>
<accession>A0A4R2IZ36</accession>
<proteinExistence type="predicted"/>
<protein>
    <recommendedName>
        <fullName evidence="3">IrrE N-terminal-like domain-containing protein</fullName>
    </recommendedName>
</protein>
<dbReference type="EMBL" id="SLWS01000014">
    <property type="protein sequence ID" value="TCO49756.1"/>
    <property type="molecule type" value="Genomic_DNA"/>
</dbReference>
<keyword evidence="2" id="KW-1185">Reference proteome</keyword>
<organism evidence="1 2">
    <name type="scientific">Actinocrispum wychmicini</name>
    <dbReference type="NCBI Taxonomy" id="1213861"/>
    <lineage>
        <taxon>Bacteria</taxon>
        <taxon>Bacillati</taxon>
        <taxon>Actinomycetota</taxon>
        <taxon>Actinomycetes</taxon>
        <taxon>Pseudonocardiales</taxon>
        <taxon>Pseudonocardiaceae</taxon>
        <taxon>Actinocrispum</taxon>
    </lineage>
</organism>
<evidence type="ECO:0000313" key="1">
    <source>
        <dbReference type="EMBL" id="TCO49756.1"/>
    </source>
</evidence>
<comment type="caution">
    <text evidence="1">The sequence shown here is derived from an EMBL/GenBank/DDBJ whole genome shotgun (WGS) entry which is preliminary data.</text>
</comment>